<dbReference type="InterPro" id="IPR025427">
    <property type="entry name" value="DUF4160"/>
</dbReference>
<proteinExistence type="predicted"/>
<name>A0A3D8HA86_9BACT</name>
<protein>
    <submittedName>
        <fullName evidence="2">DUF4160 domain-containing protein</fullName>
    </submittedName>
</protein>
<dbReference type="EMBL" id="QREV01000056">
    <property type="protein sequence ID" value="RDU47884.1"/>
    <property type="molecule type" value="Genomic_DNA"/>
</dbReference>
<accession>A0A3D8HA86</accession>
<evidence type="ECO:0000313" key="4">
    <source>
        <dbReference type="Proteomes" id="UP000629596"/>
    </source>
</evidence>
<dbReference type="Pfam" id="PF13711">
    <property type="entry name" value="DUF4160"/>
    <property type="match status" value="1"/>
</dbReference>
<sequence>MPEICRFFGIIITMFVDDHNPPHFHVRYGDYQAIITIEKGIVKGEIPGSVLKNVFCWMDLHKDELMANWMRLQNGEEVQKINPLM</sequence>
<evidence type="ECO:0000313" key="3">
    <source>
        <dbReference type="Proteomes" id="UP000256321"/>
    </source>
</evidence>
<dbReference type="Proteomes" id="UP000256321">
    <property type="component" value="Unassembled WGS sequence"/>
</dbReference>
<dbReference type="Proteomes" id="UP000629596">
    <property type="component" value="Unassembled WGS sequence"/>
</dbReference>
<dbReference type="RefSeq" id="WP_115500874.1">
    <property type="nucleotide sequence ID" value="NZ_JACRTI010000056.1"/>
</dbReference>
<dbReference type="EMBL" id="JACRTI010000056">
    <property type="protein sequence ID" value="MBC8603382.1"/>
    <property type="molecule type" value="Genomic_DNA"/>
</dbReference>
<dbReference type="AlphaFoldDB" id="A0A3D8HA86"/>
<reference evidence="2 3" key="1">
    <citation type="submission" date="2018-07" db="EMBL/GenBank/DDBJ databases">
        <title>Parabacteroides acidifaciens nov. sp., isolated from human feces.</title>
        <authorList>
            <person name="Wang Y.J."/>
        </authorList>
    </citation>
    <scope>NUCLEOTIDE SEQUENCE [LARGE SCALE GENOMIC DNA]</scope>
    <source>
        <strain evidence="2 3">426-9</strain>
    </source>
</reference>
<gene>
    <name evidence="2" type="ORF">DWU89_17245</name>
    <name evidence="1" type="ORF">H8784_16840</name>
</gene>
<evidence type="ECO:0000313" key="1">
    <source>
        <dbReference type="EMBL" id="MBC8603382.1"/>
    </source>
</evidence>
<evidence type="ECO:0000313" key="2">
    <source>
        <dbReference type="EMBL" id="RDU47884.1"/>
    </source>
</evidence>
<comment type="caution">
    <text evidence="2">The sequence shown here is derived from an EMBL/GenBank/DDBJ whole genome shotgun (WGS) entry which is preliminary data.</text>
</comment>
<organism evidence="2 3">
    <name type="scientific">Parabacteroides acidifaciens</name>
    <dbReference type="NCBI Taxonomy" id="2290935"/>
    <lineage>
        <taxon>Bacteria</taxon>
        <taxon>Pseudomonadati</taxon>
        <taxon>Bacteroidota</taxon>
        <taxon>Bacteroidia</taxon>
        <taxon>Bacteroidales</taxon>
        <taxon>Tannerellaceae</taxon>
        <taxon>Parabacteroides</taxon>
    </lineage>
</organism>
<keyword evidence="4" id="KW-1185">Reference proteome</keyword>
<reference evidence="1 4" key="2">
    <citation type="submission" date="2020-08" db="EMBL/GenBank/DDBJ databases">
        <title>Genome public.</title>
        <authorList>
            <person name="Liu C."/>
            <person name="Sun Q."/>
        </authorList>
    </citation>
    <scope>NUCLEOTIDE SEQUENCE [LARGE SCALE GENOMIC DNA]</scope>
    <source>
        <strain evidence="1 4">426_9</strain>
    </source>
</reference>